<dbReference type="InterPro" id="IPR027417">
    <property type="entry name" value="P-loop_NTPase"/>
</dbReference>
<proteinExistence type="predicted"/>
<accession>A0A0C2JUC6</accession>
<dbReference type="RefSeq" id="WP_040269645.1">
    <property type="nucleotide sequence ID" value="NZ_JROO01000001.1"/>
</dbReference>
<dbReference type="InterPro" id="IPR003593">
    <property type="entry name" value="AAA+_ATPase"/>
</dbReference>
<sequence>MLTGSTGRILGRQEAVEALEECITRSGSAEQPAFLLFTGTGGSGKTALLNKLAAEIDQVVPYAHFDFGRVEKNAGLPEVLSALAFELGRRCPGYGRLRFHRLVVGLLAMSEDVDVSDPDKARRTMIDVLRRNRGYDKVWEFTRASAGDLAGLLGVPAPLRPTFGALASLGVDYVTSREAGSSFLLGEPYRWYGHQDREHTADPMRVLGALNRRAGNLDDRENREAVEGLLTEAFLADLRAAFSHGIRSKPGMYDCVVLLDNIDSELGERFRRHYLRAIGHKPRAVPLVAAATARQASERHANEHIRVVPLRELTPGETEELARPELPGGVDHRVAPLVHGLTGGHPGSTALMLEAAATWPSAVREGAGALLAQEDPRSAAEGKPGVLVEQRLREDLLRSVPDLPEAVPVDDALLATLAALAVARSADDAAWIISERLEGALLGAEALWRSCLWHEGATTGDRALLRWLLLRWSYRHGDDTVPRLRRELRDRCRTSGDTVGELYHALGVGDVAACVRGLAESLPHTGDARPWLDQLHAVTTVPRAADAHAPPSPHELQIELAGQVADAEPGHLPTVARVTVGMWIAGDPGTAVDRYYLHTWIANDLRELATRSARPVGLFEEADRHDALAQDWKS</sequence>
<dbReference type="SMART" id="SM00382">
    <property type="entry name" value="AAA"/>
    <property type="match status" value="1"/>
</dbReference>
<evidence type="ECO:0000259" key="1">
    <source>
        <dbReference type="SMART" id="SM00382"/>
    </source>
</evidence>
<organism evidence="2 3">
    <name type="scientific">Streptomonospora alba</name>
    <dbReference type="NCBI Taxonomy" id="183763"/>
    <lineage>
        <taxon>Bacteria</taxon>
        <taxon>Bacillati</taxon>
        <taxon>Actinomycetota</taxon>
        <taxon>Actinomycetes</taxon>
        <taxon>Streptosporangiales</taxon>
        <taxon>Nocardiopsidaceae</taxon>
        <taxon>Streptomonospora</taxon>
    </lineage>
</organism>
<dbReference type="STRING" id="183763.LP52_00170"/>
<dbReference type="Gene3D" id="3.40.50.300">
    <property type="entry name" value="P-loop containing nucleotide triphosphate hydrolases"/>
    <property type="match status" value="1"/>
</dbReference>
<dbReference type="OrthoDB" id="3512096at2"/>
<feature type="domain" description="AAA+ ATPase" evidence="1">
    <location>
        <begin position="31"/>
        <end position="311"/>
    </location>
</feature>
<reference evidence="3" key="1">
    <citation type="journal article" date="2015" name="Chem. Biol.">
        <title>Structure, bioactivity, and resistance mechanism of streptomonomicin, an unusual lasso Peptide from an understudied halophilic actinomycete.</title>
        <authorList>
            <person name="Metelev M."/>
            <person name="Tietz J.I."/>
            <person name="Melby J.O."/>
            <person name="Blair P.M."/>
            <person name="Zhu L."/>
            <person name="Livnat I."/>
            <person name="Severinov K."/>
            <person name="Mitchell D.A."/>
        </authorList>
    </citation>
    <scope>NUCLEOTIDE SEQUENCE [LARGE SCALE GENOMIC DNA]</scope>
    <source>
        <strain evidence="3">YIM 90003</strain>
    </source>
</reference>
<keyword evidence="3" id="KW-1185">Reference proteome</keyword>
<name>A0A0C2JUC6_9ACTN</name>
<evidence type="ECO:0000313" key="3">
    <source>
        <dbReference type="Proteomes" id="UP000031675"/>
    </source>
</evidence>
<protein>
    <recommendedName>
        <fullName evidence="1">AAA+ ATPase domain-containing protein</fullName>
    </recommendedName>
</protein>
<dbReference type="EMBL" id="JROO01000001">
    <property type="protein sequence ID" value="KII00573.1"/>
    <property type="molecule type" value="Genomic_DNA"/>
</dbReference>
<gene>
    <name evidence="2" type="ORF">LP52_00170</name>
</gene>
<dbReference type="SUPFAM" id="SSF52540">
    <property type="entry name" value="P-loop containing nucleoside triphosphate hydrolases"/>
    <property type="match status" value="1"/>
</dbReference>
<dbReference type="AlphaFoldDB" id="A0A0C2JUC6"/>
<dbReference type="Proteomes" id="UP000031675">
    <property type="component" value="Unassembled WGS sequence"/>
</dbReference>
<evidence type="ECO:0000313" key="2">
    <source>
        <dbReference type="EMBL" id="KII00573.1"/>
    </source>
</evidence>
<comment type="caution">
    <text evidence="2">The sequence shown here is derived from an EMBL/GenBank/DDBJ whole genome shotgun (WGS) entry which is preliminary data.</text>
</comment>